<feature type="non-terminal residue" evidence="4">
    <location>
        <position position="96"/>
    </location>
</feature>
<organism evidence="4 5">
    <name type="scientific">Nonomuraea aridisoli</name>
    <dbReference type="NCBI Taxonomy" id="2070368"/>
    <lineage>
        <taxon>Bacteria</taxon>
        <taxon>Bacillati</taxon>
        <taxon>Actinomycetota</taxon>
        <taxon>Actinomycetes</taxon>
        <taxon>Streptosporangiales</taxon>
        <taxon>Streptosporangiaceae</taxon>
        <taxon>Nonomuraea</taxon>
    </lineage>
</organism>
<gene>
    <name evidence="4" type="ORF">C1J01_39830</name>
</gene>
<evidence type="ECO:0000259" key="3">
    <source>
        <dbReference type="Pfam" id="PF00294"/>
    </source>
</evidence>
<accession>A0A2W2D7C2</accession>
<comment type="caution">
    <text evidence="4">The sequence shown here is derived from an EMBL/GenBank/DDBJ whole genome shotgun (WGS) entry which is preliminary data.</text>
</comment>
<dbReference type="Gene3D" id="3.40.1190.20">
    <property type="match status" value="1"/>
</dbReference>
<evidence type="ECO:0000256" key="2">
    <source>
        <dbReference type="ARBA" id="ARBA00022777"/>
    </source>
</evidence>
<dbReference type="InterPro" id="IPR029056">
    <property type="entry name" value="Ribokinase-like"/>
</dbReference>
<proteinExistence type="predicted"/>
<dbReference type="SUPFAM" id="SSF53613">
    <property type="entry name" value="Ribokinase-like"/>
    <property type="match status" value="1"/>
</dbReference>
<feature type="domain" description="Carbohydrate kinase PfkB" evidence="3">
    <location>
        <begin position="23"/>
        <end position="94"/>
    </location>
</feature>
<reference evidence="4 5" key="1">
    <citation type="submission" date="2018-01" db="EMBL/GenBank/DDBJ databases">
        <title>Draft genome sequence of Nonomuraea sp. KC333.</title>
        <authorList>
            <person name="Sahin N."/>
            <person name="Saygin H."/>
            <person name="Ay H."/>
        </authorList>
    </citation>
    <scope>NUCLEOTIDE SEQUENCE [LARGE SCALE GENOMIC DNA]</scope>
    <source>
        <strain evidence="4 5">KC333</strain>
    </source>
</reference>
<dbReference type="InterPro" id="IPR002173">
    <property type="entry name" value="Carboh/pur_kinase_PfkB_CS"/>
</dbReference>
<dbReference type="EMBL" id="POUD01000280">
    <property type="protein sequence ID" value="PZG07902.1"/>
    <property type="molecule type" value="Genomic_DNA"/>
</dbReference>
<dbReference type="PANTHER" id="PTHR46566:SF5">
    <property type="entry name" value="1-PHOSPHOFRUCTOKINASE"/>
    <property type="match status" value="1"/>
</dbReference>
<dbReference type="PROSITE" id="PS00583">
    <property type="entry name" value="PFKB_KINASES_1"/>
    <property type="match status" value="1"/>
</dbReference>
<keyword evidence="1" id="KW-0808">Transferase</keyword>
<dbReference type="AlphaFoldDB" id="A0A2W2D7C2"/>
<keyword evidence="2 4" id="KW-0418">Kinase</keyword>
<evidence type="ECO:0000313" key="4">
    <source>
        <dbReference type="EMBL" id="PZG07902.1"/>
    </source>
</evidence>
<evidence type="ECO:0000313" key="5">
    <source>
        <dbReference type="Proteomes" id="UP000249304"/>
    </source>
</evidence>
<dbReference type="Proteomes" id="UP000249304">
    <property type="component" value="Unassembled WGS sequence"/>
</dbReference>
<sequence>MILTVTLNLALDVTYEVPHVDWNGVNRVAVVHRRAGGKGVNVARVLAALGRDVLVTGLAGGPTGDAIANDLRAAHLPTALTPITTDSRTTLTITEP</sequence>
<dbReference type="RefSeq" id="WP_235854972.1">
    <property type="nucleotide sequence ID" value="NZ_POUD01000280.1"/>
</dbReference>
<dbReference type="Pfam" id="PF00294">
    <property type="entry name" value="PfkB"/>
    <property type="match status" value="1"/>
</dbReference>
<dbReference type="InterPro" id="IPR011611">
    <property type="entry name" value="PfkB_dom"/>
</dbReference>
<protein>
    <submittedName>
        <fullName evidence="4">1-phosphofructokinase</fullName>
    </submittedName>
</protein>
<evidence type="ECO:0000256" key="1">
    <source>
        <dbReference type="ARBA" id="ARBA00022679"/>
    </source>
</evidence>
<keyword evidence="5" id="KW-1185">Reference proteome</keyword>
<dbReference type="GO" id="GO:0005829">
    <property type="term" value="C:cytosol"/>
    <property type="evidence" value="ECO:0007669"/>
    <property type="project" value="TreeGrafter"/>
</dbReference>
<name>A0A2W2D7C2_9ACTN</name>
<dbReference type="GO" id="GO:0008443">
    <property type="term" value="F:phosphofructokinase activity"/>
    <property type="evidence" value="ECO:0007669"/>
    <property type="project" value="TreeGrafter"/>
</dbReference>
<dbReference type="PANTHER" id="PTHR46566">
    <property type="entry name" value="1-PHOSPHOFRUCTOKINASE-RELATED"/>
    <property type="match status" value="1"/>
</dbReference>